<dbReference type="InterPro" id="IPR002404">
    <property type="entry name" value="IRS_PTB"/>
</dbReference>
<feature type="compositionally biased region" description="Low complexity" evidence="1">
    <location>
        <begin position="311"/>
        <end position="331"/>
    </location>
</feature>
<name>A0AA85ILS5_TRIRE</name>
<dbReference type="SMART" id="SM01244">
    <property type="entry name" value="IRS"/>
    <property type="match status" value="1"/>
</dbReference>
<proteinExistence type="predicted"/>
<feature type="compositionally biased region" description="Low complexity" evidence="1">
    <location>
        <begin position="761"/>
        <end position="771"/>
    </location>
</feature>
<feature type="compositionally biased region" description="Low complexity" evidence="1">
    <location>
        <begin position="594"/>
        <end position="608"/>
    </location>
</feature>
<evidence type="ECO:0000313" key="4">
    <source>
        <dbReference type="WBParaSite" id="TREG1_103510.1"/>
    </source>
</evidence>
<evidence type="ECO:0000313" key="3">
    <source>
        <dbReference type="Proteomes" id="UP000050795"/>
    </source>
</evidence>
<dbReference type="SUPFAM" id="SSF50729">
    <property type="entry name" value="PH domain-like"/>
    <property type="match status" value="1"/>
</dbReference>
<accession>A0AA85ILS5</accession>
<feature type="compositionally biased region" description="Low complexity" evidence="1">
    <location>
        <begin position="852"/>
        <end position="881"/>
    </location>
</feature>
<dbReference type="Proteomes" id="UP000050795">
    <property type="component" value="Unassembled WGS sequence"/>
</dbReference>
<feature type="compositionally biased region" description="Polar residues" evidence="1">
    <location>
        <begin position="930"/>
        <end position="942"/>
    </location>
</feature>
<protein>
    <recommendedName>
        <fullName evidence="2">IRS-type PTB domain-containing protein</fullName>
    </recommendedName>
</protein>
<reference evidence="3" key="1">
    <citation type="submission" date="2022-06" db="EMBL/GenBank/DDBJ databases">
        <authorList>
            <person name="Berger JAMES D."/>
            <person name="Berger JAMES D."/>
        </authorList>
    </citation>
    <scope>NUCLEOTIDE SEQUENCE [LARGE SCALE GENOMIC DNA]</scope>
</reference>
<feature type="region of interest" description="Disordered" evidence="1">
    <location>
        <begin position="748"/>
        <end position="771"/>
    </location>
</feature>
<dbReference type="SMART" id="SM00310">
    <property type="entry name" value="PTBI"/>
    <property type="match status" value="1"/>
</dbReference>
<dbReference type="WBParaSite" id="TREG1_103510.1">
    <property type="protein sequence ID" value="TREG1_103510.1"/>
    <property type="gene ID" value="TREG1_103510"/>
</dbReference>
<reference evidence="4" key="2">
    <citation type="submission" date="2023-11" db="UniProtKB">
        <authorList>
            <consortium name="WormBaseParasite"/>
        </authorList>
    </citation>
    <scope>IDENTIFICATION</scope>
</reference>
<feature type="domain" description="IRS-type PTB" evidence="2">
    <location>
        <begin position="195"/>
        <end position="293"/>
    </location>
</feature>
<feature type="region of interest" description="Disordered" evidence="1">
    <location>
        <begin position="587"/>
        <end position="625"/>
    </location>
</feature>
<evidence type="ECO:0000256" key="1">
    <source>
        <dbReference type="SAM" id="MobiDB-lite"/>
    </source>
</evidence>
<dbReference type="AlphaFoldDB" id="A0AA85ILS5"/>
<feature type="region of interest" description="Disordered" evidence="1">
    <location>
        <begin position="301"/>
        <end position="493"/>
    </location>
</feature>
<organism evidence="3 4">
    <name type="scientific">Trichobilharzia regenti</name>
    <name type="common">Nasal bird schistosome</name>
    <dbReference type="NCBI Taxonomy" id="157069"/>
    <lineage>
        <taxon>Eukaryota</taxon>
        <taxon>Metazoa</taxon>
        <taxon>Spiralia</taxon>
        <taxon>Lophotrochozoa</taxon>
        <taxon>Platyhelminthes</taxon>
        <taxon>Trematoda</taxon>
        <taxon>Digenea</taxon>
        <taxon>Strigeidida</taxon>
        <taxon>Schistosomatoidea</taxon>
        <taxon>Schistosomatidae</taxon>
        <taxon>Trichobilharzia</taxon>
    </lineage>
</organism>
<sequence>MNLSGRFFVKSNYIRAAKDEWVLCDVRLLTDDTDTFLCIKSLPSSILLNGTNNYSESDDGKIPEKSPYRVENFATRPFTALCNLSEYKSCSMRTETVNSSASFALKLVPSGVFGNKKLLIATEDENEITTWLAICKACIGKKSRNGSSAQRDLACNMGTLSKSGSFMSLKPNSQACESEFDDALMDNEVYEAYSSEDKIPAVLEEAGDWVKLHLCQPDCYLRLTTDRLEVLDYYSHKPVHWFPYLLIRRFGAANGVLRVDAGRRCSTGDGKFFFRCSPPNGQPVDALVTQIRQLALEAKQRTKRSQMTSSNLELNVNNNNNANNGDINSGNHIKGTSFSHTTENHLGNDHMDSIHGTLPRARSKRAKVPGESSAHRSSSNNVNGCSGGGSGSSTECIPPKATPEPSDDTDPNALPSNAEVFKATPCKPPKSSPEPGNASNLYDNLPRPPRRGSRLPGAVNVLPLPTRSHKQKDPSLQTNSSTTGTLDSRNSSDTLDDLVELNSKHIGSPTSSSSITVTTTSPAVTPITPSTISTSALTPLPITSSSAFMFSRLNSSTSASSPLKIEKLETPSIPPHSSITTLNHIPSYNKNHETNTTSSSSSINFIDSSETKSGEASSCSPSPAPLTAITTTIPVTPTTPSANSMVKSLIQSYTSISQGNSNQVSNGYHENGMKNRLKPPSSLSVPTTISSTSLSLQSPSSLSASFAINNNTNTTLSDYDNSNESRTSIHNTSNKLINSTGIMRVPLSTNTHSAGGYSENQQQQQQQAASKFSNFNNSKISSASFYLRGPHPNTTIVNPATTSSSSLSSSVTGTLVTCSPTMNTVVQPIPLPIKVDSVFRAEKSTTRRSQDSNNSSLSNNNNTTITSANNNNNNNSLTNNAVNKTRVTKDDSRRYLSELDSVIKELCEANEAAVQATREAAQRRQRLGWPSTNSNHNSQIKLTTSTPTNETKIMPIPNSTNA</sequence>
<evidence type="ECO:0000259" key="2">
    <source>
        <dbReference type="SMART" id="SM00310"/>
    </source>
</evidence>
<feature type="compositionally biased region" description="Polar residues" evidence="1">
    <location>
        <begin position="474"/>
        <end position="493"/>
    </location>
</feature>
<feature type="region of interest" description="Disordered" evidence="1">
    <location>
        <begin position="842"/>
        <end position="889"/>
    </location>
</feature>
<feature type="compositionally biased region" description="Basic and acidic residues" evidence="1">
    <location>
        <begin position="342"/>
        <end position="353"/>
    </location>
</feature>
<dbReference type="Pfam" id="PF02174">
    <property type="entry name" value="IRS"/>
    <property type="match status" value="1"/>
</dbReference>
<dbReference type="Gene3D" id="2.30.29.30">
    <property type="entry name" value="Pleckstrin-homology domain (PH domain)/Phosphotyrosine-binding domain (PTB)"/>
    <property type="match status" value="1"/>
</dbReference>
<dbReference type="InterPro" id="IPR011993">
    <property type="entry name" value="PH-like_dom_sf"/>
</dbReference>
<feature type="region of interest" description="Disordered" evidence="1">
    <location>
        <begin position="660"/>
        <end position="688"/>
    </location>
</feature>
<feature type="region of interest" description="Disordered" evidence="1">
    <location>
        <begin position="920"/>
        <end position="942"/>
    </location>
</feature>
<feature type="compositionally biased region" description="Low complexity" evidence="1">
    <location>
        <begin position="679"/>
        <end position="688"/>
    </location>
</feature>
<keyword evidence="3" id="KW-1185">Reference proteome</keyword>